<reference evidence="4" key="3">
    <citation type="submission" date="2019-08" db="EMBL/GenBank/DDBJ databases">
        <authorList>
            <consortium name="Photinus pyralis genome working group"/>
            <person name="Fallon T.R."/>
            <person name="Sander Lower S.E."/>
            <person name="Weng J.-K."/>
        </authorList>
    </citation>
    <scope>NUCLEOTIDE SEQUENCE</scope>
    <source>
        <strain evidence="4">1611_PpyrPB1</strain>
        <tissue evidence="4">Whole body</tissue>
    </source>
</reference>
<accession>A0A1Y1K169</accession>
<protein>
    <recommendedName>
        <fullName evidence="6">PUM-HD domain-containing protein</fullName>
    </recommendedName>
</protein>
<evidence type="ECO:0000313" key="5">
    <source>
        <dbReference type="Proteomes" id="UP000327044"/>
    </source>
</evidence>
<feature type="repeat" description="Pumilio" evidence="2">
    <location>
        <begin position="482"/>
        <end position="517"/>
    </location>
</feature>
<dbReference type="GO" id="GO:0000472">
    <property type="term" value="P:endonucleolytic cleavage to generate mature 5'-end of SSU-rRNA from (SSU-rRNA, 5.8S rRNA, LSU-rRNA)"/>
    <property type="evidence" value="ECO:0007669"/>
    <property type="project" value="TreeGrafter"/>
</dbReference>
<dbReference type="SUPFAM" id="SSF48371">
    <property type="entry name" value="ARM repeat"/>
    <property type="match status" value="2"/>
</dbReference>
<evidence type="ECO:0000256" key="1">
    <source>
        <dbReference type="ARBA" id="ARBA00022737"/>
    </source>
</evidence>
<dbReference type="GO" id="GO:0030686">
    <property type="term" value="C:90S preribosome"/>
    <property type="evidence" value="ECO:0007669"/>
    <property type="project" value="TreeGrafter"/>
</dbReference>
<organism evidence="3">
    <name type="scientific">Photinus pyralis</name>
    <name type="common">Common eastern firefly</name>
    <name type="synonym">Lampyris pyralis</name>
    <dbReference type="NCBI Taxonomy" id="7054"/>
    <lineage>
        <taxon>Eukaryota</taxon>
        <taxon>Metazoa</taxon>
        <taxon>Ecdysozoa</taxon>
        <taxon>Arthropoda</taxon>
        <taxon>Hexapoda</taxon>
        <taxon>Insecta</taxon>
        <taxon>Pterygota</taxon>
        <taxon>Neoptera</taxon>
        <taxon>Endopterygota</taxon>
        <taxon>Coleoptera</taxon>
        <taxon>Polyphaga</taxon>
        <taxon>Elateriformia</taxon>
        <taxon>Elateroidea</taxon>
        <taxon>Lampyridae</taxon>
        <taxon>Lampyrinae</taxon>
        <taxon>Photinus</taxon>
    </lineage>
</organism>
<keyword evidence="5" id="KW-1185">Reference proteome</keyword>
<dbReference type="InterPro" id="IPR016024">
    <property type="entry name" value="ARM-type_fold"/>
</dbReference>
<dbReference type="Pfam" id="PF22493">
    <property type="entry name" value="PUF_NOP9"/>
    <property type="match status" value="2"/>
</dbReference>
<dbReference type="FunCoup" id="A0A1Y1K169">
    <property type="interactions" value="1530"/>
</dbReference>
<dbReference type="EMBL" id="GEZM01097407">
    <property type="protein sequence ID" value="JAV54221.1"/>
    <property type="molecule type" value="Transcribed_RNA"/>
</dbReference>
<dbReference type="EMBL" id="VVIM01000001">
    <property type="protein sequence ID" value="KAB0804765.1"/>
    <property type="molecule type" value="Genomic_DNA"/>
</dbReference>
<reference evidence="4 5" key="2">
    <citation type="journal article" date="2018" name="Elife">
        <title>Firefly genomes illuminate parallel origins of bioluminescence in beetles.</title>
        <authorList>
            <person name="Fallon T.R."/>
            <person name="Lower S.E."/>
            <person name="Chang C.H."/>
            <person name="Bessho-Uehara M."/>
            <person name="Martin G.J."/>
            <person name="Bewick A.J."/>
            <person name="Behringer M."/>
            <person name="Debat H.J."/>
            <person name="Wong I."/>
            <person name="Day J.C."/>
            <person name="Suvorov A."/>
            <person name="Silva C.J."/>
            <person name="Stanger-Hall K.F."/>
            <person name="Hall D.W."/>
            <person name="Schmitz R.J."/>
            <person name="Nelson D.R."/>
            <person name="Lewis S.M."/>
            <person name="Shigenobu S."/>
            <person name="Bybee S.M."/>
            <person name="Larracuente A.M."/>
            <person name="Oba Y."/>
            <person name="Weng J.K."/>
        </authorList>
    </citation>
    <scope>NUCLEOTIDE SEQUENCE [LARGE SCALE GENOMIC DNA]</scope>
    <source>
        <strain evidence="4">1611_PpyrPB1</strain>
        <tissue evidence="4">Whole body</tissue>
    </source>
</reference>
<proteinExistence type="predicted"/>
<dbReference type="InterPro" id="IPR001313">
    <property type="entry name" value="Pumilio_RNA-bd_rpt"/>
</dbReference>
<keyword evidence="1" id="KW-0677">Repeat</keyword>
<dbReference type="Proteomes" id="UP000327044">
    <property type="component" value="Unassembled WGS sequence"/>
</dbReference>
<dbReference type="GO" id="GO:0000480">
    <property type="term" value="P:endonucleolytic cleavage in 5'-ETS of tricistronic rRNA transcript (SSU-rRNA, 5.8S rRNA, LSU-rRNA)"/>
    <property type="evidence" value="ECO:0007669"/>
    <property type="project" value="TreeGrafter"/>
</dbReference>
<dbReference type="Gene3D" id="1.25.10.10">
    <property type="entry name" value="Leucine-rich Repeat Variant"/>
    <property type="match status" value="2"/>
</dbReference>
<name>A0A1Y1K169_PHOPY</name>
<dbReference type="GO" id="GO:0005730">
    <property type="term" value="C:nucleolus"/>
    <property type="evidence" value="ECO:0007669"/>
    <property type="project" value="TreeGrafter"/>
</dbReference>
<dbReference type="InParanoid" id="A0A1Y1K169"/>
<dbReference type="GO" id="GO:0000447">
    <property type="term" value="P:endonucleolytic cleavage in ITS1 to separate SSU-rRNA from 5.8S rRNA and LSU-rRNA from tricistronic rRNA transcript (SSU-rRNA, 5.8S rRNA, LSU-rRNA)"/>
    <property type="evidence" value="ECO:0007669"/>
    <property type="project" value="TreeGrafter"/>
</dbReference>
<sequence>MSEDAPQQQRYKRKRKKNFLKNAKGFGKKGMYGRGSQLDAETYQYFIRILDVYKEGFPSDEEKALFVNNVFQQTEDQEVNCCCNQVGCRVIQTFLPFASQEYLERYMRLLTSDLRPLCADPFASHVLQTLLEIACQKSLDNENEDFKEQCNAATVKISKFLLNNLEDYVWDTYGNHIIRTVLKNLGNASEISDYISIVKDYGNRLLAWPQFLDLPYSELTSGLLQVLLKSLQNVDAKLLDAYMSKLLNECFTKVSSVDDYQGKSYNQLPDAFMSKPVMMLLEICLEVASPKLYTQIYAKCFVNNLVRLSLIKNTNFSVQKLLGNCKEKSEFEAMFDELSESYSTILESGHSGVVLAVGQGCKRLLTKQGSFVQNIMKVYECYEPESRQLSIVLCLCKNLKYDDLNDRKGEDLQSAKLNLHGTLMVQLMLEFNKPIKIINSILDIDSIDLRKLFCNRMGSHIADIYVKSQYVGEKSRDKLFKKLQGTFQELAADKYGSRSFEAIWNVTSLKNRKTIMNELSHKDGAWSNTQFGRIISAKVNLTMYKRNKEEWNNFILKEGSKKDVKELFTDILAN</sequence>
<dbReference type="PROSITE" id="PS50302">
    <property type="entry name" value="PUM"/>
    <property type="match status" value="1"/>
</dbReference>
<dbReference type="OrthoDB" id="9987665at2759"/>
<dbReference type="InterPro" id="IPR040000">
    <property type="entry name" value="NOP9"/>
</dbReference>
<feature type="non-terminal residue" evidence="3">
    <location>
        <position position="574"/>
    </location>
</feature>
<gene>
    <name evidence="4" type="ORF">PPYR_01735</name>
</gene>
<evidence type="ECO:0000256" key="2">
    <source>
        <dbReference type="PROSITE-ProRule" id="PRU00317"/>
    </source>
</evidence>
<dbReference type="GO" id="GO:0000056">
    <property type="term" value="P:ribosomal small subunit export from nucleus"/>
    <property type="evidence" value="ECO:0007669"/>
    <property type="project" value="TreeGrafter"/>
</dbReference>
<dbReference type="SMART" id="SM00025">
    <property type="entry name" value="Pumilio"/>
    <property type="match status" value="5"/>
</dbReference>
<evidence type="ECO:0008006" key="6">
    <source>
        <dbReference type="Google" id="ProtNLM"/>
    </source>
</evidence>
<dbReference type="InterPro" id="IPR011989">
    <property type="entry name" value="ARM-like"/>
</dbReference>
<reference evidence="3" key="1">
    <citation type="journal article" date="2016" name="Sci. Rep.">
        <title>Molecular characterization of firefly nuptial gifts: a multi-omics approach sheds light on postcopulatory sexual selection.</title>
        <authorList>
            <person name="Al-Wathiqui N."/>
            <person name="Fallon T.R."/>
            <person name="South A."/>
            <person name="Weng J.K."/>
            <person name="Lewis S.M."/>
        </authorList>
    </citation>
    <scope>NUCLEOTIDE SEQUENCE</scope>
</reference>
<dbReference type="AlphaFoldDB" id="A0A1Y1K169"/>
<dbReference type="GO" id="GO:0003723">
    <property type="term" value="F:RNA binding"/>
    <property type="evidence" value="ECO:0007669"/>
    <property type="project" value="InterPro"/>
</dbReference>
<evidence type="ECO:0000313" key="3">
    <source>
        <dbReference type="EMBL" id="JAV54221.1"/>
    </source>
</evidence>
<dbReference type="PANTHER" id="PTHR13102:SF0">
    <property type="entry name" value="NUCLEOLAR PROTEIN 9"/>
    <property type="match status" value="1"/>
</dbReference>
<dbReference type="PANTHER" id="PTHR13102">
    <property type="entry name" value="NUCLEOLAR PROTEIN 9"/>
    <property type="match status" value="1"/>
</dbReference>
<dbReference type="GO" id="GO:0030688">
    <property type="term" value="C:preribosome, small subunit precursor"/>
    <property type="evidence" value="ECO:0007669"/>
    <property type="project" value="TreeGrafter"/>
</dbReference>
<evidence type="ECO:0000313" key="4">
    <source>
        <dbReference type="EMBL" id="KAB0804765.1"/>
    </source>
</evidence>